<dbReference type="GO" id="GO:0004519">
    <property type="term" value="F:endonuclease activity"/>
    <property type="evidence" value="ECO:0007669"/>
    <property type="project" value="InterPro"/>
</dbReference>
<evidence type="ECO:0000313" key="7">
    <source>
        <dbReference type="EMBL" id="CAB4944234.1"/>
    </source>
</evidence>
<proteinExistence type="inferred from homology"/>
<dbReference type="Gene3D" id="1.10.30.50">
    <property type="match status" value="1"/>
</dbReference>
<dbReference type="EMBL" id="CAFBPL010000057">
    <property type="protein sequence ID" value="CAB5016433.1"/>
    <property type="molecule type" value="Genomic_DNA"/>
</dbReference>
<evidence type="ECO:0000313" key="4">
    <source>
        <dbReference type="EMBL" id="CAB4673048.1"/>
    </source>
</evidence>
<dbReference type="SMART" id="SM00507">
    <property type="entry name" value="HNHc"/>
    <property type="match status" value="1"/>
</dbReference>
<evidence type="ECO:0000313" key="8">
    <source>
        <dbReference type="EMBL" id="CAB4971652.1"/>
    </source>
</evidence>
<name>A0A6J6YHE8_9ZZZZ</name>
<dbReference type="GO" id="GO:0008270">
    <property type="term" value="F:zinc ion binding"/>
    <property type="evidence" value="ECO:0007669"/>
    <property type="project" value="InterPro"/>
</dbReference>
<reference evidence="6" key="1">
    <citation type="submission" date="2020-05" db="EMBL/GenBank/DDBJ databases">
        <authorList>
            <person name="Chiriac C."/>
            <person name="Salcher M."/>
            <person name="Ghai R."/>
            <person name="Kavagutti S V."/>
        </authorList>
    </citation>
    <scope>NUCLEOTIDE SEQUENCE</scope>
</reference>
<evidence type="ECO:0000259" key="2">
    <source>
        <dbReference type="SMART" id="SM00507"/>
    </source>
</evidence>
<evidence type="ECO:0000313" key="9">
    <source>
        <dbReference type="EMBL" id="CAB5016433.1"/>
    </source>
</evidence>
<evidence type="ECO:0000313" key="3">
    <source>
        <dbReference type="EMBL" id="CAB4595105.1"/>
    </source>
</evidence>
<dbReference type="EMBL" id="CAEZUF010000072">
    <property type="protein sequence ID" value="CAB4595105.1"/>
    <property type="molecule type" value="Genomic_DNA"/>
</dbReference>
<feature type="domain" description="HNH nuclease" evidence="2">
    <location>
        <begin position="349"/>
        <end position="401"/>
    </location>
</feature>
<dbReference type="EMBL" id="CAEZWY010000066">
    <property type="protein sequence ID" value="CAB4673048.1"/>
    <property type="molecule type" value="Genomic_DNA"/>
</dbReference>
<sequence length="439" mass="47229">MEIATELTDENILRLLNTRAGIEILTELVAIDPFSLSPSGRVDFLAALEKQSGWLQALMQSAIVAVAGNEPSKADSMWSGVDDSEREEIAAALRLSSGTAQIRIDIARTLVNYLPKTCAALANGEISAAHASVIARESAEVIGKGLSAAAITEIELKAISHAEFHTPIQVANKVRGTIARLSPEIFEAAAEHARDCRKVTMYSEPDGMATIVALLPAADAQTVMLAIDALARHESEINGSDVSISPLDDERTLDMKRADALTSLAATFLANNVDSYKPHRRPVTVNLTIDLPTLLGLTENPGILAGYGAIPASVARDLAADGKWKRFITDPVNGELLDLGRETYEPPQALIDFLTARDRTCRFPGCRQPARVGDIDHAKSWDTGGETSISNLGVLCRRHHRMKTHGGWELKSRGDGSCTWTSPTGKIYQVPARPINDAA</sequence>
<evidence type="ECO:0000313" key="6">
    <source>
        <dbReference type="EMBL" id="CAB4806788.1"/>
    </source>
</evidence>
<dbReference type="InterPro" id="IPR003870">
    <property type="entry name" value="DUF222"/>
</dbReference>
<dbReference type="EMBL" id="CAFBOI010000008">
    <property type="protein sequence ID" value="CAB4971652.1"/>
    <property type="molecule type" value="Genomic_DNA"/>
</dbReference>
<dbReference type="InterPro" id="IPR002711">
    <property type="entry name" value="HNH"/>
</dbReference>
<dbReference type="EMBL" id="CAFBNI010000041">
    <property type="protein sequence ID" value="CAB4944234.1"/>
    <property type="molecule type" value="Genomic_DNA"/>
</dbReference>
<dbReference type="EMBL" id="CAEZYX010000006">
    <property type="protein sequence ID" value="CAB4734575.1"/>
    <property type="molecule type" value="Genomic_DNA"/>
</dbReference>
<accession>A0A6J6YHE8</accession>
<organism evidence="6">
    <name type="scientific">freshwater metagenome</name>
    <dbReference type="NCBI Taxonomy" id="449393"/>
    <lineage>
        <taxon>unclassified sequences</taxon>
        <taxon>metagenomes</taxon>
        <taxon>ecological metagenomes</taxon>
    </lineage>
</organism>
<protein>
    <submittedName>
        <fullName evidence="6">Unannotated protein</fullName>
    </submittedName>
</protein>
<dbReference type="EMBL" id="CAFAAT010000066">
    <property type="protein sequence ID" value="CAB4806788.1"/>
    <property type="molecule type" value="Genomic_DNA"/>
</dbReference>
<dbReference type="InterPro" id="IPR003615">
    <property type="entry name" value="HNH_nuc"/>
</dbReference>
<dbReference type="CDD" id="cd00085">
    <property type="entry name" value="HNHc"/>
    <property type="match status" value="1"/>
</dbReference>
<dbReference type="GO" id="GO:0003676">
    <property type="term" value="F:nucleic acid binding"/>
    <property type="evidence" value="ECO:0007669"/>
    <property type="project" value="InterPro"/>
</dbReference>
<gene>
    <name evidence="3" type="ORF">UFOPK1791_00785</name>
    <name evidence="4" type="ORF">UFOPK2312_00678</name>
    <name evidence="5" type="ORF">UFOPK2802_00110</name>
    <name evidence="6" type="ORF">UFOPK3083_00669</name>
    <name evidence="7" type="ORF">UFOPK3783_00490</name>
    <name evidence="8" type="ORF">UFOPK3948_00163</name>
    <name evidence="9" type="ORF">UFOPK4113_00584</name>
</gene>
<evidence type="ECO:0000313" key="5">
    <source>
        <dbReference type="EMBL" id="CAB4734575.1"/>
    </source>
</evidence>
<comment type="similarity">
    <text evidence="1">Belongs to the Rv1128c/1148c/1588c/1702c/1945/3466 family.</text>
</comment>
<dbReference type="AlphaFoldDB" id="A0A6J6YHE8"/>
<dbReference type="Pfam" id="PF01844">
    <property type="entry name" value="HNH"/>
    <property type="match status" value="1"/>
</dbReference>
<dbReference type="Pfam" id="PF02720">
    <property type="entry name" value="DUF222"/>
    <property type="match status" value="1"/>
</dbReference>
<evidence type="ECO:0000256" key="1">
    <source>
        <dbReference type="ARBA" id="ARBA00023450"/>
    </source>
</evidence>